<gene>
    <name evidence="17" type="ORF">QBC37DRAFT_199614</name>
</gene>
<evidence type="ECO:0000256" key="1">
    <source>
        <dbReference type="ARBA" id="ARBA00004123"/>
    </source>
</evidence>
<dbReference type="CDD" id="cd04301">
    <property type="entry name" value="NAT_SF"/>
    <property type="match status" value="1"/>
</dbReference>
<evidence type="ECO:0000256" key="6">
    <source>
        <dbReference type="ARBA" id="ARBA00022771"/>
    </source>
</evidence>
<reference evidence="17" key="2">
    <citation type="submission" date="2023-05" db="EMBL/GenBank/DDBJ databases">
        <authorList>
            <consortium name="Lawrence Berkeley National Laboratory"/>
            <person name="Steindorff A."/>
            <person name="Hensen N."/>
            <person name="Bonometti L."/>
            <person name="Westerberg I."/>
            <person name="Brannstrom I.O."/>
            <person name="Guillou S."/>
            <person name="Cros-Aarteil S."/>
            <person name="Calhoun S."/>
            <person name="Haridas S."/>
            <person name="Kuo A."/>
            <person name="Mondo S."/>
            <person name="Pangilinan J."/>
            <person name="Riley R."/>
            <person name="Labutti K."/>
            <person name="Andreopoulos B."/>
            <person name="Lipzen A."/>
            <person name="Chen C."/>
            <person name="Yanf M."/>
            <person name="Daum C."/>
            <person name="Ng V."/>
            <person name="Clum A."/>
            <person name="Ohm R."/>
            <person name="Martin F."/>
            <person name="Silar P."/>
            <person name="Natvig D."/>
            <person name="Lalanne C."/>
            <person name="Gautier V."/>
            <person name="Ament-Velasquez S.L."/>
            <person name="Kruys A."/>
            <person name="Hutchinson M.I."/>
            <person name="Powell A.J."/>
            <person name="Barry K."/>
            <person name="Miller A.N."/>
            <person name="Grigoriev I.V."/>
            <person name="Debuchy R."/>
            <person name="Gladieux P."/>
            <person name="Thoren M.H."/>
            <person name="Johannesson H."/>
        </authorList>
    </citation>
    <scope>NUCLEOTIDE SEQUENCE</scope>
    <source>
        <strain evidence="17">PSN293</strain>
    </source>
</reference>
<evidence type="ECO:0000256" key="15">
    <source>
        <dbReference type="SAM" id="MobiDB-lite"/>
    </source>
</evidence>
<feature type="compositionally biased region" description="Polar residues" evidence="15">
    <location>
        <begin position="133"/>
        <end position="142"/>
    </location>
</feature>
<evidence type="ECO:0000313" key="17">
    <source>
        <dbReference type="EMBL" id="KAK4218402.1"/>
    </source>
</evidence>
<keyword evidence="7" id="KW-0862">Zinc</keyword>
<dbReference type="Gene3D" id="3.30.60.60">
    <property type="entry name" value="N-acetyl transferase-like"/>
    <property type="match status" value="1"/>
</dbReference>
<sequence>MPAPKRKRSSQTQEQPQPRTTRHTRATDSVDRDANESLTSGLAVRPRVVGRAESAATVAPAGRPNGRSIKVTAGSVTGQGGQDSGHVSDRNVDKVVLGDICFRAWYPSCYPNELLGDFAGGSARSEKGGKATPITNGSSTSGMEEVAGAKPHSRRDRDNHHPMLDRLYVCPWCFKYSKELVAWWEHVHLCERHGALPGMKVYSHPKGRRTILLPSEPATKPTRGKKSGAGPKMVERIVEDQGEWSVWEVDGAKDVLFCQNLSLFAKLFLDNKSVFFDVAEFRYFLLVYTPPTPPADPSAEVSEVVEPRGRVVGFFSKEKMSWDNNNLACILIFPPWQRKGLGALLMGISYEISRQEGVIGGPEKPISDLGKMGYKRFWAGEVARWILSQNSGNSPEEAVFDVNDCSEATWIAAEDCLLVLREMGVVQHAEKGPRRTLRPRTEEDGTPEEEDTVERVRIAQDDVRAWVKAQNISLEKTCDPAGFLHDYSTKVHTEAEESG</sequence>
<feature type="compositionally biased region" description="Basic and acidic residues" evidence="15">
    <location>
        <begin position="430"/>
        <end position="443"/>
    </location>
</feature>
<evidence type="ECO:0000256" key="2">
    <source>
        <dbReference type="ARBA" id="ARBA00010107"/>
    </source>
</evidence>
<keyword evidence="9" id="KW-0805">Transcription regulation</keyword>
<evidence type="ECO:0000256" key="12">
    <source>
        <dbReference type="ARBA" id="ARBA00023315"/>
    </source>
</evidence>
<reference evidence="17" key="1">
    <citation type="journal article" date="2023" name="Mol. Phylogenet. Evol.">
        <title>Genome-scale phylogeny and comparative genomics of the fungal order Sordariales.</title>
        <authorList>
            <person name="Hensen N."/>
            <person name="Bonometti L."/>
            <person name="Westerberg I."/>
            <person name="Brannstrom I.O."/>
            <person name="Guillou S."/>
            <person name="Cros-Aarteil S."/>
            <person name="Calhoun S."/>
            <person name="Haridas S."/>
            <person name="Kuo A."/>
            <person name="Mondo S."/>
            <person name="Pangilinan J."/>
            <person name="Riley R."/>
            <person name="LaButti K."/>
            <person name="Andreopoulos B."/>
            <person name="Lipzen A."/>
            <person name="Chen C."/>
            <person name="Yan M."/>
            <person name="Daum C."/>
            <person name="Ng V."/>
            <person name="Clum A."/>
            <person name="Steindorff A."/>
            <person name="Ohm R.A."/>
            <person name="Martin F."/>
            <person name="Silar P."/>
            <person name="Natvig D.O."/>
            <person name="Lalanne C."/>
            <person name="Gautier V."/>
            <person name="Ament-Velasquez S.L."/>
            <person name="Kruys A."/>
            <person name="Hutchinson M.I."/>
            <person name="Powell A.J."/>
            <person name="Barry K."/>
            <person name="Miller A.N."/>
            <person name="Grigoriev I.V."/>
            <person name="Debuchy R."/>
            <person name="Gladieux P."/>
            <person name="Hiltunen Thoren M."/>
            <person name="Johannesson H."/>
        </authorList>
    </citation>
    <scope>NUCLEOTIDE SEQUENCE</scope>
    <source>
        <strain evidence="17">PSN293</strain>
    </source>
</reference>
<comment type="function">
    <text evidence="13">Catalytic component of the NuA4 histone acetyltransferase (HAT) complex which is involved in epigenetic transcriptional activation of selected genes principally by acetylation of nucleosomal histones H4, H3, H2B, H2A and H2A variant H2A.Z. Acetylates histone H4 to form H4K5ac, H4K8ac, H4K12ac and H4K16ac, histone H3 to form H3K14ac, and histone H2A to form H2AK4ac and H2AK7ac. The NuA4 complex is involved in the DNA damage response and is required for chromosome segregation. The NuA4 complex plays a direct role in repair of DNA double-strand breaks (DSBs) through homologous recombination. Recruitment to promoters depends on H3K4me. Also acetylates non-histone proteins. In addition to protein acetyltransferase, can use different acyl-CoA substrates, such as 2-hydroxyisobutanoyl-CoA (2-hydroxyisobutyryl-CoA) or (2E)-butenoyl-CoA (crotonyl-CoA), and is able to mediate protein 2-hydroxyisobutyrylation and crotonylation, respectively.</text>
</comment>
<evidence type="ECO:0000256" key="10">
    <source>
        <dbReference type="ARBA" id="ARBA00023163"/>
    </source>
</evidence>
<dbReference type="InterPro" id="IPR016181">
    <property type="entry name" value="Acyl_CoA_acyltransferase"/>
</dbReference>
<dbReference type="Pfam" id="PF01853">
    <property type="entry name" value="MOZ_SAS"/>
    <property type="match status" value="1"/>
</dbReference>
<keyword evidence="6" id="KW-0863">Zinc-finger</keyword>
<dbReference type="InterPro" id="IPR050603">
    <property type="entry name" value="MYST_HAT"/>
</dbReference>
<dbReference type="InterPro" id="IPR036388">
    <property type="entry name" value="WH-like_DNA-bd_sf"/>
</dbReference>
<proteinExistence type="inferred from homology"/>
<evidence type="ECO:0000256" key="5">
    <source>
        <dbReference type="ARBA" id="ARBA00022723"/>
    </source>
</evidence>
<dbReference type="GO" id="GO:0008270">
    <property type="term" value="F:zinc ion binding"/>
    <property type="evidence" value="ECO:0007669"/>
    <property type="project" value="UniProtKB-KW"/>
</dbReference>
<feature type="compositionally biased region" description="Basic and acidic residues" evidence="15">
    <location>
        <begin position="25"/>
        <end position="35"/>
    </location>
</feature>
<evidence type="ECO:0000256" key="13">
    <source>
        <dbReference type="ARBA" id="ARBA00045805"/>
    </source>
</evidence>
<evidence type="ECO:0000256" key="3">
    <source>
        <dbReference type="ARBA" id="ARBA00013184"/>
    </source>
</evidence>
<dbReference type="EC" id="2.3.1.48" evidence="3"/>
<keyword evidence="11" id="KW-0539">Nucleus</keyword>
<evidence type="ECO:0000256" key="7">
    <source>
        <dbReference type="ARBA" id="ARBA00022833"/>
    </source>
</evidence>
<dbReference type="InterPro" id="IPR002717">
    <property type="entry name" value="HAT_MYST-type"/>
</dbReference>
<feature type="region of interest" description="Disordered" evidence="15">
    <location>
        <begin position="123"/>
        <end position="157"/>
    </location>
</feature>
<keyword evidence="8" id="KW-0007">Acetylation</keyword>
<dbReference type="GO" id="GO:0006355">
    <property type="term" value="P:regulation of DNA-templated transcription"/>
    <property type="evidence" value="ECO:0007669"/>
    <property type="project" value="InterPro"/>
</dbReference>
<organism evidence="17 18">
    <name type="scientific">Rhypophila decipiens</name>
    <dbReference type="NCBI Taxonomy" id="261697"/>
    <lineage>
        <taxon>Eukaryota</taxon>
        <taxon>Fungi</taxon>
        <taxon>Dikarya</taxon>
        <taxon>Ascomycota</taxon>
        <taxon>Pezizomycotina</taxon>
        <taxon>Sordariomycetes</taxon>
        <taxon>Sordariomycetidae</taxon>
        <taxon>Sordariales</taxon>
        <taxon>Naviculisporaceae</taxon>
        <taxon>Rhypophila</taxon>
    </lineage>
</organism>
<evidence type="ECO:0000256" key="11">
    <source>
        <dbReference type="ARBA" id="ARBA00023242"/>
    </source>
</evidence>
<dbReference type="SUPFAM" id="SSF55729">
    <property type="entry name" value="Acyl-CoA N-acyltransferases (Nat)"/>
    <property type="match status" value="1"/>
</dbReference>
<dbReference type="AlphaFoldDB" id="A0AAN6YKK9"/>
<accession>A0AAN6YKK9</accession>
<keyword evidence="10" id="KW-0804">Transcription</keyword>
<dbReference type="FunFam" id="3.40.630.30:FF:000067">
    <property type="entry name" value="Histone acetyltransferase"/>
    <property type="match status" value="1"/>
</dbReference>
<evidence type="ECO:0000256" key="4">
    <source>
        <dbReference type="ARBA" id="ARBA00022679"/>
    </source>
</evidence>
<keyword evidence="18" id="KW-1185">Reference proteome</keyword>
<feature type="region of interest" description="Disordered" evidence="15">
    <location>
        <begin position="430"/>
        <end position="453"/>
    </location>
</feature>
<dbReference type="GO" id="GO:0005634">
    <property type="term" value="C:nucleus"/>
    <property type="evidence" value="ECO:0007669"/>
    <property type="project" value="UniProtKB-SubCell"/>
</dbReference>
<feature type="active site" description="Proton donor/acceptor" evidence="14">
    <location>
        <position position="363"/>
    </location>
</feature>
<dbReference type="GO" id="GO:0046972">
    <property type="term" value="F:histone H4K16 acetyltransferase activity"/>
    <property type="evidence" value="ECO:0007669"/>
    <property type="project" value="TreeGrafter"/>
</dbReference>
<comment type="caution">
    <text evidence="17">The sequence shown here is derived from an EMBL/GenBank/DDBJ whole genome shotgun (WGS) entry which is preliminary data.</text>
</comment>
<dbReference type="EMBL" id="MU858053">
    <property type="protein sequence ID" value="KAK4218402.1"/>
    <property type="molecule type" value="Genomic_DNA"/>
</dbReference>
<dbReference type="PANTHER" id="PTHR10615:SF219">
    <property type="entry name" value="HISTONE ACETYLTRANSFERASE KAT5"/>
    <property type="match status" value="1"/>
</dbReference>
<evidence type="ECO:0000256" key="14">
    <source>
        <dbReference type="PIRSR" id="PIRSR602717-51"/>
    </source>
</evidence>
<protein>
    <recommendedName>
        <fullName evidence="3">histone acetyltransferase</fullName>
        <ecNumber evidence="3">2.3.1.48</ecNumber>
    </recommendedName>
</protein>
<comment type="similarity">
    <text evidence="2">Belongs to the MYST (SAS/MOZ) family.</text>
</comment>
<evidence type="ECO:0000313" key="18">
    <source>
        <dbReference type="Proteomes" id="UP001301769"/>
    </source>
</evidence>
<dbReference type="Gene3D" id="3.40.630.30">
    <property type="match status" value="1"/>
</dbReference>
<dbReference type="PANTHER" id="PTHR10615">
    <property type="entry name" value="HISTONE ACETYLTRANSFERASE"/>
    <property type="match status" value="1"/>
</dbReference>
<comment type="subcellular location">
    <subcellularLocation>
        <location evidence="1">Nucleus</location>
    </subcellularLocation>
</comment>
<keyword evidence="5" id="KW-0479">Metal-binding</keyword>
<dbReference type="GO" id="GO:0035267">
    <property type="term" value="C:NuA4 histone acetyltransferase complex"/>
    <property type="evidence" value="ECO:0007669"/>
    <property type="project" value="TreeGrafter"/>
</dbReference>
<feature type="domain" description="MYST-type HAT" evidence="16">
    <location>
        <begin position="87"/>
        <end position="447"/>
    </location>
</feature>
<feature type="region of interest" description="Disordered" evidence="15">
    <location>
        <begin position="1"/>
        <end position="87"/>
    </location>
</feature>
<feature type="compositionally biased region" description="Low complexity" evidence="15">
    <location>
        <begin position="10"/>
        <end position="19"/>
    </location>
</feature>
<keyword evidence="4" id="KW-0808">Transferase</keyword>
<evidence type="ECO:0000256" key="9">
    <source>
        <dbReference type="ARBA" id="ARBA00023015"/>
    </source>
</evidence>
<feature type="region of interest" description="Disordered" evidence="15">
    <location>
        <begin position="211"/>
        <end position="230"/>
    </location>
</feature>
<dbReference type="PROSITE" id="PS51726">
    <property type="entry name" value="MYST_HAT"/>
    <property type="match status" value="1"/>
</dbReference>
<evidence type="ECO:0000259" key="16">
    <source>
        <dbReference type="PROSITE" id="PS51726"/>
    </source>
</evidence>
<keyword evidence="12" id="KW-0012">Acyltransferase</keyword>
<name>A0AAN6YKK9_9PEZI</name>
<dbReference type="Proteomes" id="UP001301769">
    <property type="component" value="Unassembled WGS sequence"/>
</dbReference>
<evidence type="ECO:0000256" key="8">
    <source>
        <dbReference type="ARBA" id="ARBA00022990"/>
    </source>
</evidence>
<dbReference type="Gene3D" id="1.10.10.10">
    <property type="entry name" value="Winged helix-like DNA-binding domain superfamily/Winged helix DNA-binding domain"/>
    <property type="match status" value="1"/>
</dbReference>